<dbReference type="Pfam" id="PF22636">
    <property type="entry name" value="FlK"/>
    <property type="match status" value="1"/>
</dbReference>
<keyword evidence="4" id="KW-0378">Hydrolase</keyword>
<dbReference type="PIRSF" id="PIRSF014972">
    <property type="entry name" value="FlK"/>
    <property type="match status" value="1"/>
</dbReference>
<evidence type="ECO:0000313" key="5">
    <source>
        <dbReference type="Proteomes" id="UP000548867"/>
    </source>
</evidence>
<dbReference type="InterPro" id="IPR025540">
    <property type="entry name" value="FlK"/>
</dbReference>
<evidence type="ECO:0000256" key="2">
    <source>
        <dbReference type="PIRSR" id="PIRSR014972-2"/>
    </source>
</evidence>
<gene>
    <name evidence="4" type="ORF">GGR38_004069</name>
</gene>
<dbReference type="PANTHER" id="PTHR36934:SF1">
    <property type="entry name" value="THIOESTERASE DOMAIN-CONTAINING PROTEIN"/>
    <property type="match status" value="1"/>
</dbReference>
<dbReference type="SUPFAM" id="SSF54637">
    <property type="entry name" value="Thioesterase/thiol ester dehydrase-isomerase"/>
    <property type="match status" value="1"/>
</dbReference>
<dbReference type="RefSeq" id="WP_183628113.1">
    <property type="nucleotide sequence ID" value="NZ_JACIDX010000019.1"/>
</dbReference>
<name>A0A7W6CNN6_9SPHN</name>
<dbReference type="InterPro" id="IPR054485">
    <property type="entry name" value="FlK-like_dom"/>
</dbReference>
<feature type="active site" evidence="1">
    <location>
        <position position="50"/>
    </location>
</feature>
<evidence type="ECO:0000313" key="4">
    <source>
        <dbReference type="EMBL" id="MBB3957095.1"/>
    </source>
</evidence>
<keyword evidence="5" id="KW-1185">Reference proteome</keyword>
<evidence type="ECO:0000259" key="3">
    <source>
        <dbReference type="Pfam" id="PF22636"/>
    </source>
</evidence>
<feature type="binding site" evidence="2">
    <location>
        <position position="120"/>
    </location>
    <ligand>
        <name>substrate</name>
    </ligand>
</feature>
<feature type="active site" evidence="1">
    <location>
        <position position="42"/>
    </location>
</feature>
<reference evidence="4 5" key="1">
    <citation type="submission" date="2020-08" db="EMBL/GenBank/DDBJ databases">
        <title>Genomic Encyclopedia of Type Strains, Phase IV (KMG-IV): sequencing the most valuable type-strain genomes for metagenomic binning, comparative biology and taxonomic classification.</title>
        <authorList>
            <person name="Goeker M."/>
        </authorList>
    </citation>
    <scope>NUCLEOTIDE SEQUENCE [LARGE SCALE GENOMIC DNA]</scope>
    <source>
        <strain evidence="4 5">DSM 27057</strain>
    </source>
</reference>
<feature type="domain" description="Fluoroacetyl-CoA-specific thioesterase-like" evidence="3">
    <location>
        <begin position="34"/>
        <end position="126"/>
    </location>
</feature>
<feature type="binding site" evidence="2">
    <location>
        <position position="69"/>
    </location>
    <ligand>
        <name>substrate</name>
    </ligand>
</feature>
<dbReference type="Proteomes" id="UP000548867">
    <property type="component" value="Unassembled WGS sequence"/>
</dbReference>
<dbReference type="InterPro" id="IPR029069">
    <property type="entry name" value="HotDog_dom_sf"/>
</dbReference>
<dbReference type="Gene3D" id="3.10.129.10">
    <property type="entry name" value="Hotdog Thioesterase"/>
    <property type="match status" value="1"/>
</dbReference>
<dbReference type="GO" id="GO:0016787">
    <property type="term" value="F:hydrolase activity"/>
    <property type="evidence" value="ECO:0007669"/>
    <property type="project" value="UniProtKB-KW"/>
</dbReference>
<organism evidence="4 5">
    <name type="scientific">Novosphingobium sediminicola</name>
    <dbReference type="NCBI Taxonomy" id="563162"/>
    <lineage>
        <taxon>Bacteria</taxon>
        <taxon>Pseudomonadati</taxon>
        <taxon>Pseudomonadota</taxon>
        <taxon>Alphaproteobacteria</taxon>
        <taxon>Sphingomonadales</taxon>
        <taxon>Sphingomonadaceae</taxon>
        <taxon>Novosphingobium</taxon>
    </lineage>
</organism>
<dbReference type="PANTHER" id="PTHR36934">
    <property type="entry name" value="BLR0278 PROTEIN"/>
    <property type="match status" value="1"/>
</dbReference>
<dbReference type="AlphaFoldDB" id="A0A7W6CNN6"/>
<evidence type="ECO:0000256" key="1">
    <source>
        <dbReference type="PIRSR" id="PIRSR014972-1"/>
    </source>
</evidence>
<proteinExistence type="predicted"/>
<sequence length="139" mass="15250">MTRGMIPGLTHQESMVVAERHTVPHVTPDWAGFADMPPVLATAMMVGFIENTCILALRPHLPPGQCSVGTHVDISHIAATLAGATITAQVELIAAEGRRLEFRVACYDESGLIGEGRHRRAIIDTEHFMERLEQNRATR</sequence>
<comment type="caution">
    <text evidence="4">The sequence shown here is derived from an EMBL/GenBank/DDBJ whole genome shotgun (WGS) entry which is preliminary data.</text>
</comment>
<protein>
    <submittedName>
        <fullName evidence="4">Fluoroacetyl-CoA thioesterase</fullName>
        <ecNumber evidence="4">3.1.2.29</ecNumber>
    </submittedName>
</protein>
<accession>A0A7W6CNN6</accession>
<dbReference type="EC" id="3.1.2.29" evidence="4"/>
<dbReference type="EMBL" id="JACIDX010000019">
    <property type="protein sequence ID" value="MBB3957095.1"/>
    <property type="molecule type" value="Genomic_DNA"/>
</dbReference>
<feature type="active site" evidence="1">
    <location>
        <position position="76"/>
    </location>
</feature>